<dbReference type="PANTHER" id="PTHR30327">
    <property type="entry name" value="UNCHARACTERIZED PROTEIN YQGE"/>
    <property type="match status" value="1"/>
</dbReference>
<comment type="similarity">
    <text evidence="1">Belongs to the UPF0301 (AlgH) family.</text>
</comment>
<dbReference type="Gene3D" id="3.40.1740.10">
    <property type="entry name" value="VC0467-like"/>
    <property type="match status" value="1"/>
</dbReference>
<dbReference type="SUPFAM" id="SSF143456">
    <property type="entry name" value="VC0467-like"/>
    <property type="match status" value="1"/>
</dbReference>
<protein>
    <submittedName>
        <fullName evidence="2">YqgE/AlgH family protein</fullName>
    </submittedName>
</protein>
<name>A0A4Q1K4B0_9FLAO</name>
<comment type="caution">
    <text evidence="2">The sequence shown here is derived from an EMBL/GenBank/DDBJ whole genome shotgun (WGS) entry which is preliminary data.</text>
</comment>
<dbReference type="OrthoDB" id="9807486at2"/>
<sequence length="186" mass="20869">MIAAKPKRGHLLVAEPSITGDLSFNRSVVLLADHNDEGSVGFILNKPLGYTIHDLIPEISASFKIYNGGPIEQDNLYFIHNIPQLIPGSIEIATGIYWGGDFESTKDLINQGKISRNNIRFFLGYSGWDAEQLQNELASNSWIISENELRNKIIGKSASDFWREKIMEQGGDYLIWSNAPENPIYN</sequence>
<dbReference type="EMBL" id="SBKO01000001">
    <property type="protein sequence ID" value="RXR20397.1"/>
    <property type="molecule type" value="Genomic_DNA"/>
</dbReference>
<dbReference type="Proteomes" id="UP000290283">
    <property type="component" value="Unassembled WGS sequence"/>
</dbReference>
<keyword evidence="3" id="KW-1185">Reference proteome</keyword>
<gene>
    <name evidence="2" type="ORF">EQG63_00240</name>
</gene>
<proteinExistence type="inferred from homology"/>
<organism evidence="2 3">
    <name type="scientific">Flavobacterium amnicola</name>
    <dbReference type="NCBI Taxonomy" id="2506422"/>
    <lineage>
        <taxon>Bacteria</taxon>
        <taxon>Pseudomonadati</taxon>
        <taxon>Bacteroidota</taxon>
        <taxon>Flavobacteriia</taxon>
        <taxon>Flavobacteriales</taxon>
        <taxon>Flavobacteriaceae</taxon>
        <taxon>Flavobacterium</taxon>
    </lineage>
</organism>
<evidence type="ECO:0000313" key="2">
    <source>
        <dbReference type="EMBL" id="RXR20397.1"/>
    </source>
</evidence>
<accession>A0A4Q1K4B0</accession>
<dbReference type="AlphaFoldDB" id="A0A4Q1K4B0"/>
<dbReference type="GO" id="GO:0005829">
    <property type="term" value="C:cytosol"/>
    <property type="evidence" value="ECO:0007669"/>
    <property type="project" value="TreeGrafter"/>
</dbReference>
<dbReference type="RefSeq" id="WP_129433063.1">
    <property type="nucleotide sequence ID" value="NZ_SBKO01000001.1"/>
</dbReference>
<dbReference type="InterPro" id="IPR003774">
    <property type="entry name" value="AlgH-like"/>
</dbReference>
<evidence type="ECO:0000256" key="1">
    <source>
        <dbReference type="ARBA" id="ARBA00009600"/>
    </source>
</evidence>
<evidence type="ECO:0000313" key="3">
    <source>
        <dbReference type="Proteomes" id="UP000290283"/>
    </source>
</evidence>
<dbReference type="Pfam" id="PF02622">
    <property type="entry name" value="DUF179"/>
    <property type="match status" value="1"/>
</dbReference>
<dbReference type="PANTHER" id="PTHR30327:SF1">
    <property type="entry name" value="UPF0301 PROTEIN YQGE"/>
    <property type="match status" value="1"/>
</dbReference>
<reference evidence="3" key="1">
    <citation type="submission" date="2019-01" db="EMBL/GenBank/DDBJ databases">
        <title>Cytophagaceae bacterium strain CAR-16.</title>
        <authorList>
            <person name="Chen W.-M."/>
        </authorList>
    </citation>
    <scope>NUCLEOTIDE SEQUENCE [LARGE SCALE GENOMIC DNA]</scope>
    <source>
        <strain evidence="3">LLJ-11</strain>
    </source>
</reference>